<evidence type="ECO:0000256" key="1">
    <source>
        <dbReference type="SAM" id="MobiDB-lite"/>
    </source>
</evidence>
<evidence type="ECO:0000313" key="2">
    <source>
        <dbReference type="EMBL" id="GJT51908.1"/>
    </source>
</evidence>
<evidence type="ECO:0000313" key="3">
    <source>
        <dbReference type="Proteomes" id="UP001151760"/>
    </source>
</evidence>
<reference evidence="2" key="1">
    <citation type="journal article" date="2022" name="Int. J. Mol. Sci.">
        <title>Draft Genome of Tanacetum Coccineum: Genomic Comparison of Closely Related Tanacetum-Family Plants.</title>
        <authorList>
            <person name="Yamashiro T."/>
            <person name="Shiraishi A."/>
            <person name="Nakayama K."/>
            <person name="Satake H."/>
        </authorList>
    </citation>
    <scope>NUCLEOTIDE SEQUENCE</scope>
</reference>
<gene>
    <name evidence="2" type="ORF">Tco_0978065</name>
</gene>
<organism evidence="2 3">
    <name type="scientific">Tanacetum coccineum</name>
    <dbReference type="NCBI Taxonomy" id="301880"/>
    <lineage>
        <taxon>Eukaryota</taxon>
        <taxon>Viridiplantae</taxon>
        <taxon>Streptophyta</taxon>
        <taxon>Embryophyta</taxon>
        <taxon>Tracheophyta</taxon>
        <taxon>Spermatophyta</taxon>
        <taxon>Magnoliopsida</taxon>
        <taxon>eudicotyledons</taxon>
        <taxon>Gunneridae</taxon>
        <taxon>Pentapetalae</taxon>
        <taxon>asterids</taxon>
        <taxon>campanulids</taxon>
        <taxon>Asterales</taxon>
        <taxon>Asteraceae</taxon>
        <taxon>Asteroideae</taxon>
        <taxon>Anthemideae</taxon>
        <taxon>Anthemidinae</taxon>
        <taxon>Tanacetum</taxon>
    </lineage>
</organism>
<feature type="region of interest" description="Disordered" evidence="1">
    <location>
        <begin position="365"/>
        <end position="449"/>
    </location>
</feature>
<keyword evidence="3" id="KW-1185">Reference proteome</keyword>
<evidence type="ECO:0008006" key="4">
    <source>
        <dbReference type="Google" id="ProtNLM"/>
    </source>
</evidence>
<reference evidence="2" key="2">
    <citation type="submission" date="2022-01" db="EMBL/GenBank/DDBJ databases">
        <authorList>
            <person name="Yamashiro T."/>
            <person name="Shiraishi A."/>
            <person name="Satake H."/>
            <person name="Nakayama K."/>
        </authorList>
    </citation>
    <scope>NUCLEOTIDE SEQUENCE</scope>
</reference>
<dbReference type="EMBL" id="BQNB010016446">
    <property type="protein sequence ID" value="GJT51908.1"/>
    <property type="molecule type" value="Genomic_DNA"/>
</dbReference>
<name>A0ABQ5EMD0_9ASTR</name>
<dbReference type="Proteomes" id="UP001151760">
    <property type="component" value="Unassembled WGS sequence"/>
</dbReference>
<protein>
    <recommendedName>
        <fullName evidence="4">CCHC-type domain-containing protein</fullName>
    </recommendedName>
</protein>
<feature type="compositionally biased region" description="Basic and acidic residues" evidence="1">
    <location>
        <begin position="212"/>
        <end position="245"/>
    </location>
</feature>
<accession>A0ABQ5EMD0</accession>
<feature type="compositionally biased region" description="Basic and acidic residues" evidence="1">
    <location>
        <begin position="132"/>
        <end position="145"/>
    </location>
</feature>
<sequence length="449" mass="51655">MDDPSITIKEYIRLEEEKTRRHGKVYNWETATYGKIWDNEDVHDLGSFETEFPAIVFNDTLTSEALLCKPMVRYAVSRMSDMPYPYQLKKILEYFILGSYAKSSNTPIKAQSENNSQVSRVERKTTCTNCKEAGHNKSSCKKEPVPKPPKVNRPAVPKPHEYGTYAFARGRRRGSRGGRGSFGSRGEGTATMGESSATMGATRRSQRGMGRGQKDRGRGQKIRGRDQRGRGRGQMLRDKEEMTDDEIRKNLEHEYMEEMLLHEEQKFDAYQAQQDKFNQEALRYTLEEEDRFKKEDKEILKEKLAEEEWKRKMDYFHPSNWTQKEESFEVEPYNKNLNLLGDFEAEDNYKSNANLEIPSEEPIAAVTSSADKGKQLAEPSEQPELQPQAIKRGSKRKALASSEEAPGKKRIIFHKNRGRSERIFNQKMKKSGFRPDGEGSTPDKAFSLI</sequence>
<comment type="caution">
    <text evidence="2">The sequence shown here is derived from an EMBL/GenBank/DDBJ whole genome shotgun (WGS) entry which is preliminary data.</text>
</comment>
<feature type="compositionally biased region" description="Basic residues" evidence="1">
    <location>
        <begin position="408"/>
        <end position="417"/>
    </location>
</feature>
<proteinExistence type="predicted"/>
<feature type="compositionally biased region" description="Gly residues" evidence="1">
    <location>
        <begin position="177"/>
        <end position="186"/>
    </location>
</feature>
<feature type="region of interest" description="Disordered" evidence="1">
    <location>
        <begin position="130"/>
        <end position="245"/>
    </location>
</feature>